<dbReference type="InterPro" id="IPR057336">
    <property type="entry name" value="GerAC_N"/>
</dbReference>
<evidence type="ECO:0000256" key="1">
    <source>
        <dbReference type="ARBA" id="ARBA00004635"/>
    </source>
</evidence>
<evidence type="ECO:0000256" key="7">
    <source>
        <dbReference type="ARBA" id="ARBA00023288"/>
    </source>
</evidence>
<dbReference type="Pfam" id="PF05504">
    <property type="entry name" value="Spore_GerAC"/>
    <property type="match status" value="1"/>
</dbReference>
<feature type="domain" description="Spore germination protein N-terminal" evidence="9">
    <location>
        <begin position="22"/>
        <end position="188"/>
    </location>
</feature>
<keyword evidence="6" id="KW-0564">Palmitate</keyword>
<dbReference type="InterPro" id="IPR046953">
    <property type="entry name" value="Spore_GerAC-like_C"/>
</dbReference>
<dbReference type="EMBL" id="JAMDMX010000022">
    <property type="protein sequence ID" value="MCY9692867.1"/>
    <property type="molecule type" value="Genomic_DNA"/>
</dbReference>
<evidence type="ECO:0000256" key="3">
    <source>
        <dbReference type="ARBA" id="ARBA00022544"/>
    </source>
</evidence>
<sequence length="358" mass="40492">MTYILRSVLSLLAISLLSGCWDNKDINKRILPVAMAISQTDAKTYKVGLRVPQPNSSNTTPRILTGEASTISEALDRIRGNVESNIDLLHLKLLMIDEKTAKLGIKEVLEYAIRSHDIAPKSLVSVYRGDFIEMLNKKEQGGAEGGTASYDYFNKLAGWTPNTSIVYLWEAFRGGFSHTEDYALPIIKSGDRTMFKIDGSAIMSRGVMVGTISSDDTLIYNVMKGDFQGANVEVMEHSTVLIIDVDFKHRHHWDGDTPHVETDMKVVGMLLETKGNPRKEQIKEELTKLLNKRANAMLAKLQENQSDLFGYGQYFRNDLSHDQLKKWREFWYPRLKITLKVKVNIRNSGNLKFNTIDS</sequence>
<dbReference type="InterPro" id="IPR008844">
    <property type="entry name" value="Spore_GerAC-like"/>
</dbReference>
<comment type="caution">
    <text evidence="10">The sequence shown here is derived from an EMBL/GenBank/DDBJ whole genome shotgun (WGS) entry which is preliminary data.</text>
</comment>
<keyword evidence="5" id="KW-0472">Membrane</keyword>
<gene>
    <name evidence="10" type="ORF">M5X19_08150</name>
</gene>
<reference evidence="10 11" key="1">
    <citation type="submission" date="2022-05" db="EMBL/GenBank/DDBJ databases">
        <title>Genome Sequencing of Bee-Associated Microbes.</title>
        <authorList>
            <person name="Dunlap C."/>
        </authorList>
    </citation>
    <scope>NUCLEOTIDE SEQUENCE [LARGE SCALE GENOMIC DNA]</scope>
    <source>
        <strain evidence="10 11">NRRL B-14421</strain>
    </source>
</reference>
<evidence type="ECO:0000259" key="9">
    <source>
        <dbReference type="Pfam" id="PF25198"/>
    </source>
</evidence>
<evidence type="ECO:0000256" key="4">
    <source>
        <dbReference type="ARBA" id="ARBA00022729"/>
    </source>
</evidence>
<keyword evidence="11" id="KW-1185">Reference proteome</keyword>
<comment type="subcellular location">
    <subcellularLocation>
        <location evidence="1">Membrane</location>
        <topology evidence="1">Lipid-anchor</topology>
    </subcellularLocation>
</comment>
<evidence type="ECO:0000256" key="5">
    <source>
        <dbReference type="ARBA" id="ARBA00023136"/>
    </source>
</evidence>
<dbReference type="RefSeq" id="WP_268614441.1">
    <property type="nucleotide sequence ID" value="NZ_JAMDMX010000022.1"/>
</dbReference>
<accession>A0ABT4G9K6</accession>
<dbReference type="Proteomes" id="UP001527099">
    <property type="component" value="Unassembled WGS sequence"/>
</dbReference>
<organism evidence="10 11">
    <name type="scientific">Paenibacillus alginolyticus</name>
    <dbReference type="NCBI Taxonomy" id="59839"/>
    <lineage>
        <taxon>Bacteria</taxon>
        <taxon>Bacillati</taxon>
        <taxon>Bacillota</taxon>
        <taxon>Bacilli</taxon>
        <taxon>Bacillales</taxon>
        <taxon>Paenibacillaceae</taxon>
        <taxon>Paenibacillus</taxon>
    </lineage>
</organism>
<keyword evidence="7" id="KW-0449">Lipoprotein</keyword>
<keyword evidence="3" id="KW-0309">Germination</keyword>
<dbReference type="Gene3D" id="3.30.300.210">
    <property type="entry name" value="Nutrient germinant receptor protein C, domain 3"/>
    <property type="match status" value="1"/>
</dbReference>
<comment type="similarity">
    <text evidence="2">Belongs to the GerABKC lipoprotein family.</text>
</comment>
<dbReference type="PROSITE" id="PS51257">
    <property type="entry name" value="PROKAR_LIPOPROTEIN"/>
    <property type="match status" value="1"/>
</dbReference>
<evidence type="ECO:0000313" key="11">
    <source>
        <dbReference type="Proteomes" id="UP001527099"/>
    </source>
</evidence>
<feature type="domain" description="Spore germination GerAC-like C-terminal" evidence="8">
    <location>
        <begin position="198"/>
        <end position="349"/>
    </location>
</feature>
<dbReference type="NCBIfam" id="TIGR02887">
    <property type="entry name" value="spore_ger_x_C"/>
    <property type="match status" value="1"/>
</dbReference>
<dbReference type="PANTHER" id="PTHR35789:SF1">
    <property type="entry name" value="SPORE GERMINATION PROTEIN B3"/>
    <property type="match status" value="1"/>
</dbReference>
<dbReference type="PANTHER" id="PTHR35789">
    <property type="entry name" value="SPORE GERMINATION PROTEIN B3"/>
    <property type="match status" value="1"/>
</dbReference>
<evidence type="ECO:0000259" key="8">
    <source>
        <dbReference type="Pfam" id="PF05504"/>
    </source>
</evidence>
<dbReference type="Pfam" id="PF25198">
    <property type="entry name" value="Spore_GerAC_N"/>
    <property type="match status" value="1"/>
</dbReference>
<dbReference type="InterPro" id="IPR038501">
    <property type="entry name" value="Spore_GerAC_C_sf"/>
</dbReference>
<protein>
    <submittedName>
        <fullName evidence="10">Ger(X)C family spore germination protein</fullName>
    </submittedName>
</protein>
<keyword evidence="4" id="KW-0732">Signal</keyword>
<evidence type="ECO:0000256" key="2">
    <source>
        <dbReference type="ARBA" id="ARBA00007886"/>
    </source>
</evidence>
<evidence type="ECO:0000313" key="10">
    <source>
        <dbReference type="EMBL" id="MCY9692867.1"/>
    </source>
</evidence>
<proteinExistence type="inferred from homology"/>
<name>A0ABT4G9K6_9BACL</name>
<evidence type="ECO:0000256" key="6">
    <source>
        <dbReference type="ARBA" id="ARBA00023139"/>
    </source>
</evidence>